<comment type="subcellular location">
    <subcellularLocation>
        <location evidence="3">Cytoplasm</location>
    </subcellularLocation>
</comment>
<comment type="caution">
    <text evidence="3">Lacks conserved residue(s) required for the propagation of feature annotation.</text>
</comment>
<comment type="similarity">
    <text evidence="3">Belongs to the Maf family. YhdE subfamily.</text>
</comment>
<accession>A0A9X8UGR7</accession>
<comment type="cofactor">
    <cofactor evidence="1 3">
        <name>a divalent metal cation</name>
        <dbReference type="ChEBI" id="CHEBI:60240"/>
    </cofactor>
</comment>
<dbReference type="PANTHER" id="PTHR43213">
    <property type="entry name" value="BIFUNCTIONAL DTTP/UTP PYROPHOSPHATASE/METHYLTRANSFERASE PROTEIN-RELATED"/>
    <property type="match status" value="1"/>
</dbReference>
<dbReference type="Pfam" id="PF02545">
    <property type="entry name" value="Maf"/>
    <property type="match status" value="1"/>
</dbReference>
<comment type="function">
    <text evidence="3">Nucleoside triphosphate pyrophosphatase that hydrolyzes dTTP and UTP. May have a dual role in cell division arrest and in preventing the incorporation of modified nucleotides into cellular nucleic acids.</text>
</comment>
<evidence type="ECO:0000256" key="3">
    <source>
        <dbReference type="HAMAP-Rule" id="MF_00528"/>
    </source>
</evidence>
<keyword evidence="5" id="KW-1185">Reference proteome</keyword>
<dbReference type="HAMAP" id="MF_00528">
    <property type="entry name" value="Maf"/>
    <property type="match status" value="1"/>
</dbReference>
<dbReference type="Gene3D" id="3.90.950.10">
    <property type="match status" value="1"/>
</dbReference>
<name>A0A9X8UGR7_9FIRM</name>
<evidence type="ECO:0000313" key="5">
    <source>
        <dbReference type="Proteomes" id="UP000294682"/>
    </source>
</evidence>
<evidence type="ECO:0000256" key="1">
    <source>
        <dbReference type="ARBA" id="ARBA00001968"/>
    </source>
</evidence>
<dbReference type="PANTHER" id="PTHR43213:SF5">
    <property type="entry name" value="BIFUNCTIONAL DTTP_UTP PYROPHOSPHATASE_METHYLTRANSFERASE PROTEIN-RELATED"/>
    <property type="match status" value="1"/>
</dbReference>
<protein>
    <recommendedName>
        <fullName evidence="3">dTTP/UTP pyrophosphatase</fullName>
        <shortName evidence="3">dTTPase/UTPase</shortName>
        <ecNumber evidence="3">3.6.1.9</ecNumber>
    </recommendedName>
    <alternativeName>
        <fullName evidence="3">Nucleoside triphosphate pyrophosphatase</fullName>
    </alternativeName>
    <alternativeName>
        <fullName evidence="3">Nucleotide pyrophosphatase</fullName>
        <shortName evidence="3">Nucleotide PPase</shortName>
    </alternativeName>
</protein>
<dbReference type="AlphaFoldDB" id="A0A9X8UGR7"/>
<sequence length="188" mass="20541">MASQSPRRQELLRLIYSRFEVVPADADETLPGDMSPHEAVEYLAALKAGAVAGTHPHDLVIGADTVVAIDNKILGKPRDRAQAADMLRSLSGRTHEVYTGVAVRSPKGDAGFSVCTEVEFYPLDAHTISWYLETGEYADKAGAYGIQGYGSLLVGAVRGDYFNVVGLPVARLWRELRRLGLWQEAPRD</sequence>
<dbReference type="Proteomes" id="UP000294682">
    <property type="component" value="Unassembled WGS sequence"/>
</dbReference>
<keyword evidence="2 3" id="KW-0378">Hydrolase</keyword>
<keyword evidence="3" id="KW-0963">Cytoplasm</keyword>
<dbReference type="GO" id="GO:0009117">
    <property type="term" value="P:nucleotide metabolic process"/>
    <property type="evidence" value="ECO:0007669"/>
    <property type="project" value="UniProtKB-KW"/>
</dbReference>
<dbReference type="EC" id="3.6.1.9" evidence="3"/>
<comment type="catalytic activity">
    <reaction evidence="3">
        <text>UTP + H2O = UMP + diphosphate + H(+)</text>
        <dbReference type="Rhea" id="RHEA:29395"/>
        <dbReference type="ChEBI" id="CHEBI:15377"/>
        <dbReference type="ChEBI" id="CHEBI:15378"/>
        <dbReference type="ChEBI" id="CHEBI:33019"/>
        <dbReference type="ChEBI" id="CHEBI:46398"/>
        <dbReference type="ChEBI" id="CHEBI:57865"/>
        <dbReference type="EC" id="3.6.1.9"/>
    </reaction>
</comment>
<gene>
    <name evidence="4" type="ORF">EDD78_11450</name>
</gene>
<evidence type="ECO:0000256" key="2">
    <source>
        <dbReference type="ARBA" id="ARBA00022801"/>
    </source>
</evidence>
<dbReference type="SUPFAM" id="SSF52972">
    <property type="entry name" value="ITPase-like"/>
    <property type="match status" value="1"/>
</dbReference>
<dbReference type="GO" id="GO:0005737">
    <property type="term" value="C:cytoplasm"/>
    <property type="evidence" value="ECO:0007669"/>
    <property type="project" value="UniProtKB-SubCell"/>
</dbReference>
<dbReference type="InterPro" id="IPR003697">
    <property type="entry name" value="Maf-like"/>
</dbReference>
<dbReference type="InterPro" id="IPR029001">
    <property type="entry name" value="ITPase-like_fam"/>
</dbReference>
<keyword evidence="3" id="KW-0546">Nucleotide metabolism</keyword>
<comment type="catalytic activity">
    <reaction evidence="3">
        <text>dTTP + H2O = dTMP + diphosphate + H(+)</text>
        <dbReference type="Rhea" id="RHEA:28534"/>
        <dbReference type="ChEBI" id="CHEBI:15377"/>
        <dbReference type="ChEBI" id="CHEBI:15378"/>
        <dbReference type="ChEBI" id="CHEBI:33019"/>
        <dbReference type="ChEBI" id="CHEBI:37568"/>
        <dbReference type="ChEBI" id="CHEBI:63528"/>
        <dbReference type="EC" id="3.6.1.9"/>
    </reaction>
</comment>
<feature type="site" description="Important for substrate specificity" evidence="3">
    <location>
        <position position="65"/>
    </location>
</feature>
<dbReference type="GO" id="GO:0047429">
    <property type="term" value="F:nucleoside triphosphate diphosphatase activity"/>
    <property type="evidence" value="ECO:0007669"/>
    <property type="project" value="UniProtKB-EC"/>
</dbReference>
<dbReference type="EMBL" id="SLUK01000014">
    <property type="protein sequence ID" value="TCL41345.1"/>
    <property type="molecule type" value="Genomic_DNA"/>
</dbReference>
<evidence type="ECO:0000313" key="4">
    <source>
        <dbReference type="EMBL" id="TCL41345.1"/>
    </source>
</evidence>
<feature type="site" description="Important for substrate specificity" evidence="3">
    <location>
        <position position="147"/>
    </location>
</feature>
<comment type="caution">
    <text evidence="4">The sequence shown here is derived from an EMBL/GenBank/DDBJ whole genome shotgun (WGS) entry which is preliminary data.</text>
</comment>
<organism evidence="4 5">
    <name type="scientific">Harryflintia acetispora</name>
    <dbReference type="NCBI Taxonomy" id="1849041"/>
    <lineage>
        <taxon>Bacteria</taxon>
        <taxon>Bacillati</taxon>
        <taxon>Bacillota</taxon>
        <taxon>Clostridia</taxon>
        <taxon>Eubacteriales</taxon>
        <taxon>Oscillospiraceae</taxon>
        <taxon>Harryflintia</taxon>
    </lineage>
</organism>
<reference evidence="4 5" key="1">
    <citation type="submission" date="2019-03" db="EMBL/GenBank/DDBJ databases">
        <title>Genomic Encyclopedia of Type Strains, Phase IV (KMG-IV): sequencing the most valuable type-strain genomes for metagenomic binning, comparative biology and taxonomic classification.</title>
        <authorList>
            <person name="Goeker M."/>
        </authorList>
    </citation>
    <scope>NUCLEOTIDE SEQUENCE [LARGE SCALE GENOMIC DNA]</scope>
    <source>
        <strain evidence="4 5">DSM 100433</strain>
    </source>
</reference>
<proteinExistence type="inferred from homology"/>
<dbReference type="NCBIfam" id="TIGR00172">
    <property type="entry name" value="maf"/>
    <property type="match status" value="1"/>
</dbReference>
<feature type="site" description="Important for substrate specificity" evidence="3">
    <location>
        <position position="7"/>
    </location>
</feature>
<dbReference type="CDD" id="cd00555">
    <property type="entry name" value="Maf"/>
    <property type="match status" value="1"/>
</dbReference>
<dbReference type="PIRSF" id="PIRSF006305">
    <property type="entry name" value="Maf"/>
    <property type="match status" value="1"/>
</dbReference>
<feature type="active site" description="Proton acceptor" evidence="3">
    <location>
        <position position="64"/>
    </location>
</feature>